<organism evidence="1">
    <name type="scientific">Capitella teleta</name>
    <name type="common">Polychaete worm</name>
    <dbReference type="NCBI Taxonomy" id="283909"/>
    <lineage>
        <taxon>Eukaryota</taxon>
        <taxon>Metazoa</taxon>
        <taxon>Spiralia</taxon>
        <taxon>Lophotrochozoa</taxon>
        <taxon>Annelida</taxon>
        <taxon>Polychaeta</taxon>
        <taxon>Sedentaria</taxon>
        <taxon>Scolecida</taxon>
        <taxon>Capitellidae</taxon>
        <taxon>Capitella</taxon>
    </lineage>
</organism>
<evidence type="ECO:0000313" key="3">
    <source>
        <dbReference type="Proteomes" id="UP000014760"/>
    </source>
</evidence>
<dbReference type="HOGENOM" id="CLU_1519287_0_0_1"/>
<dbReference type="EMBL" id="KB301402">
    <property type="protein sequence ID" value="ELU05558.1"/>
    <property type="molecule type" value="Genomic_DNA"/>
</dbReference>
<reference evidence="1 3" key="2">
    <citation type="journal article" date="2013" name="Nature">
        <title>Insights into bilaterian evolution from three spiralian genomes.</title>
        <authorList>
            <person name="Simakov O."/>
            <person name="Marletaz F."/>
            <person name="Cho S.J."/>
            <person name="Edsinger-Gonzales E."/>
            <person name="Havlak P."/>
            <person name="Hellsten U."/>
            <person name="Kuo D.H."/>
            <person name="Larsson T."/>
            <person name="Lv J."/>
            <person name="Arendt D."/>
            <person name="Savage R."/>
            <person name="Osoegawa K."/>
            <person name="de Jong P."/>
            <person name="Grimwood J."/>
            <person name="Chapman J.A."/>
            <person name="Shapiro H."/>
            <person name="Aerts A."/>
            <person name="Otillar R.P."/>
            <person name="Terry A.Y."/>
            <person name="Boore J.L."/>
            <person name="Grigoriev I.V."/>
            <person name="Lindberg D.R."/>
            <person name="Seaver E.C."/>
            <person name="Weisblat D.A."/>
            <person name="Putnam N.H."/>
            <person name="Rokhsar D.S."/>
        </authorList>
    </citation>
    <scope>NUCLEOTIDE SEQUENCE</scope>
    <source>
        <strain evidence="1 3">I ESC-2004</strain>
    </source>
</reference>
<protein>
    <submittedName>
        <fullName evidence="1 2">Uncharacterized protein</fullName>
    </submittedName>
</protein>
<dbReference type="AlphaFoldDB" id="R7UHM3"/>
<reference evidence="2" key="3">
    <citation type="submission" date="2015-06" db="UniProtKB">
        <authorList>
            <consortium name="EnsemblMetazoa"/>
        </authorList>
    </citation>
    <scope>IDENTIFICATION</scope>
</reference>
<dbReference type="Proteomes" id="UP000014760">
    <property type="component" value="Unassembled WGS sequence"/>
</dbReference>
<gene>
    <name evidence="1" type="ORF">CAPTEDRAFT_214801</name>
</gene>
<evidence type="ECO:0000313" key="2">
    <source>
        <dbReference type="EnsemblMetazoa" id="CapteP214801"/>
    </source>
</evidence>
<proteinExistence type="predicted"/>
<dbReference type="EMBL" id="AMQN01007794">
    <property type="status" value="NOT_ANNOTATED_CDS"/>
    <property type="molecule type" value="Genomic_DNA"/>
</dbReference>
<dbReference type="EnsemblMetazoa" id="CapteT214801">
    <property type="protein sequence ID" value="CapteP214801"/>
    <property type="gene ID" value="CapteG214801"/>
</dbReference>
<keyword evidence="3" id="KW-1185">Reference proteome</keyword>
<reference evidence="3" key="1">
    <citation type="submission" date="2012-12" db="EMBL/GenBank/DDBJ databases">
        <authorList>
            <person name="Hellsten U."/>
            <person name="Grimwood J."/>
            <person name="Chapman J.A."/>
            <person name="Shapiro H."/>
            <person name="Aerts A."/>
            <person name="Otillar R.P."/>
            <person name="Terry A.Y."/>
            <person name="Boore J.L."/>
            <person name="Simakov O."/>
            <person name="Marletaz F."/>
            <person name="Cho S.-J."/>
            <person name="Edsinger-Gonzales E."/>
            <person name="Havlak P."/>
            <person name="Kuo D.-H."/>
            <person name="Larsson T."/>
            <person name="Lv J."/>
            <person name="Arendt D."/>
            <person name="Savage R."/>
            <person name="Osoegawa K."/>
            <person name="de Jong P."/>
            <person name="Lindberg D.R."/>
            <person name="Seaver E.C."/>
            <person name="Weisblat D.A."/>
            <person name="Putnam N.H."/>
            <person name="Grigoriev I.V."/>
            <person name="Rokhsar D.S."/>
        </authorList>
    </citation>
    <scope>NUCLEOTIDE SEQUENCE</scope>
    <source>
        <strain evidence="3">I ESC-2004</strain>
    </source>
</reference>
<evidence type="ECO:0000313" key="1">
    <source>
        <dbReference type="EMBL" id="ELU05558.1"/>
    </source>
</evidence>
<sequence length="177" mass="19972">MASQALPRTHRYTLPDYTSVYDIILCAVFSKLSLINHSPRPMIFTNANRIEGPRDSRNYLTTKKSYSEGIRASKNDSLAELQGGVFHYIETRWIRNEGPAITSQEVILGGIKRATSNSFCEGLFSIAKKIVRDQRSQLGRGTEVSYRREFADLALTFKVLNELVIVGLNEALVHLYS</sequence>
<accession>R7UHM3</accession>
<name>R7UHM3_CAPTE</name>